<dbReference type="AlphaFoldDB" id="A0A0L0VZT5"/>
<feature type="region of interest" description="Disordered" evidence="6">
    <location>
        <begin position="105"/>
        <end position="125"/>
    </location>
</feature>
<evidence type="ECO:0000256" key="5">
    <source>
        <dbReference type="ARBA" id="ARBA00023136"/>
    </source>
</evidence>
<sequence length="238" mass="26885">MSSALMNQAHKITRRFINYSRLPSRPANCSHRLPQNNQFKLIENEYKAYSPTKFQSTRSSSLPGKWPSSGMSKTKKTSAGVLLAMAGYQITRPTIQLDSELSPQTMDYHLSQPPQQTSDEPEQLEEEYTSLLSVQKLSFGTLTGICAGVFVRKGLSFLAFLCGGGFVLLQYLHSSSLINVDWRTWASRYESRFWSTKEPRSTTTPSKSIVARFLDFLTADFQYRSTFTVGFFLGLRIG</sequence>
<dbReference type="GO" id="GO:0016020">
    <property type="term" value="C:membrane"/>
    <property type="evidence" value="ECO:0007669"/>
    <property type="project" value="UniProtKB-SubCell"/>
</dbReference>
<name>A0A0L0VZT5_9BASI</name>
<evidence type="ECO:0000256" key="3">
    <source>
        <dbReference type="ARBA" id="ARBA00022692"/>
    </source>
</evidence>
<evidence type="ECO:0000313" key="8">
    <source>
        <dbReference type="Proteomes" id="UP000054564"/>
    </source>
</evidence>
<dbReference type="PANTHER" id="PTHR21346:SF10">
    <property type="entry name" value="TRANSMEMBRANE PROTEIN"/>
    <property type="match status" value="1"/>
</dbReference>
<dbReference type="InterPro" id="IPR007014">
    <property type="entry name" value="FUN14"/>
</dbReference>
<evidence type="ECO:0000256" key="1">
    <source>
        <dbReference type="ARBA" id="ARBA00004370"/>
    </source>
</evidence>
<comment type="similarity">
    <text evidence="2">Belongs to the FUN14 family.</text>
</comment>
<dbReference type="EMBL" id="AJIL01000011">
    <property type="protein sequence ID" value="KNF04786.1"/>
    <property type="molecule type" value="Genomic_DNA"/>
</dbReference>
<keyword evidence="5" id="KW-0472">Membrane</keyword>
<keyword evidence="3" id="KW-0812">Transmembrane</keyword>
<dbReference type="PANTHER" id="PTHR21346">
    <property type="entry name" value="FUN14 DOMAIN CONTAINING"/>
    <property type="match status" value="1"/>
</dbReference>
<comment type="caution">
    <text evidence="7">The sequence shown here is derived from an EMBL/GenBank/DDBJ whole genome shotgun (WGS) entry which is preliminary data.</text>
</comment>
<evidence type="ECO:0000256" key="6">
    <source>
        <dbReference type="SAM" id="MobiDB-lite"/>
    </source>
</evidence>
<dbReference type="Pfam" id="PF04930">
    <property type="entry name" value="FUN14"/>
    <property type="match status" value="1"/>
</dbReference>
<comment type="subcellular location">
    <subcellularLocation>
        <location evidence="1">Membrane</location>
    </subcellularLocation>
</comment>
<dbReference type="OrthoDB" id="163794at2759"/>
<dbReference type="Proteomes" id="UP000054564">
    <property type="component" value="Unassembled WGS sequence"/>
</dbReference>
<keyword evidence="8" id="KW-1185">Reference proteome</keyword>
<evidence type="ECO:0000313" key="7">
    <source>
        <dbReference type="EMBL" id="KNF04786.1"/>
    </source>
</evidence>
<gene>
    <name evidence="7" type="ORF">PSTG_02262</name>
</gene>
<keyword evidence="4" id="KW-1133">Transmembrane helix</keyword>
<evidence type="ECO:0008006" key="9">
    <source>
        <dbReference type="Google" id="ProtNLM"/>
    </source>
</evidence>
<protein>
    <recommendedName>
        <fullName evidence="9">FUN14 domain-containing protein</fullName>
    </recommendedName>
</protein>
<reference evidence="8" key="1">
    <citation type="submission" date="2014-03" db="EMBL/GenBank/DDBJ databases">
        <title>The Genome Sequence of Puccinia striiformis f. sp. tritici PST-78.</title>
        <authorList>
            <consortium name="The Broad Institute Genome Sequencing Platform"/>
            <person name="Cuomo C."/>
            <person name="Hulbert S."/>
            <person name="Chen X."/>
            <person name="Walker B."/>
            <person name="Young S.K."/>
            <person name="Zeng Q."/>
            <person name="Gargeya S."/>
            <person name="Fitzgerald M."/>
            <person name="Haas B."/>
            <person name="Abouelleil A."/>
            <person name="Alvarado L."/>
            <person name="Arachchi H.M."/>
            <person name="Berlin A.M."/>
            <person name="Chapman S.B."/>
            <person name="Goldberg J."/>
            <person name="Griggs A."/>
            <person name="Gujja S."/>
            <person name="Hansen M."/>
            <person name="Howarth C."/>
            <person name="Imamovic A."/>
            <person name="Larimer J."/>
            <person name="McCowan C."/>
            <person name="Montmayeur A."/>
            <person name="Murphy C."/>
            <person name="Neiman D."/>
            <person name="Pearson M."/>
            <person name="Priest M."/>
            <person name="Roberts A."/>
            <person name="Saif S."/>
            <person name="Shea T."/>
            <person name="Sisk P."/>
            <person name="Sykes S."/>
            <person name="Wortman J."/>
            <person name="Nusbaum C."/>
            <person name="Birren B."/>
        </authorList>
    </citation>
    <scope>NUCLEOTIDE SEQUENCE [LARGE SCALE GENOMIC DNA]</scope>
    <source>
        <strain evidence="8">race PST-78</strain>
    </source>
</reference>
<evidence type="ECO:0000256" key="4">
    <source>
        <dbReference type="ARBA" id="ARBA00022989"/>
    </source>
</evidence>
<evidence type="ECO:0000256" key="2">
    <source>
        <dbReference type="ARBA" id="ARBA00009160"/>
    </source>
</evidence>
<organism evidence="7 8">
    <name type="scientific">Puccinia striiformis f. sp. tritici PST-78</name>
    <dbReference type="NCBI Taxonomy" id="1165861"/>
    <lineage>
        <taxon>Eukaryota</taxon>
        <taxon>Fungi</taxon>
        <taxon>Dikarya</taxon>
        <taxon>Basidiomycota</taxon>
        <taxon>Pucciniomycotina</taxon>
        <taxon>Pucciniomycetes</taxon>
        <taxon>Pucciniales</taxon>
        <taxon>Pucciniaceae</taxon>
        <taxon>Puccinia</taxon>
    </lineage>
</organism>
<accession>A0A0L0VZT5</accession>
<dbReference type="STRING" id="1165861.A0A0L0VZT5"/>
<proteinExistence type="inferred from homology"/>